<dbReference type="AlphaFoldDB" id="A7TE91"/>
<dbReference type="FunCoup" id="A7TE91">
    <property type="interactions" value="46"/>
</dbReference>
<sequence>MRVSLSIHTLVVTSAATIILLLISFSALLADKNGIDSIISRPVSRNKIVWDNFNNYTIDIDLDNSTAIFNSILNALKQGASDIHPLGVSYFPAVIPQGTLLYRTGSSQIPESFEWLAFDHEFSYNFGSKYKSYGRKSLDDKSHFKKPTPNIDNDMPANTPITHPPPKSGHRSRDSFLTFRATRDMNKFLYLDGASAAKTSTGEMDSQKLLADVAKVKLKLGDDDDKNGGNMMVERLYASRICKWGKQFGLDGIIRVEIGFEVVLCDFFTDSIELVSNITMEAPGTLLGLPEPTLLTKDNGWPINEEGGLDEDKLTEEQIAILDREDYWQQILENYKLAQSYNWLQAGNSHDSGEKRVKLDYRNFITGINRTYISPDPMNRRLLSHGMTWEKQLKMVDDLETVLKNDFDANESIDWQQVFEEIDNKFSPMLKVMNNTLSHPDFSEEDMAIHVTKYTLNFVARFFANKSDSADDTQFGYGREFAVYQYSKPLKTLETSSDFLIWSSSVRVVREIINVIYDIHETLLPIVTAVAHNDSSMDTTKKQRVDSSREKINNLVETLKWISLNYKCEHACDWDEICFTPSWGPGPLAGGFGFDHNNKEQFGKHYDKSRGRFLINESLQCVKIDTIQKHRSP</sequence>
<dbReference type="eggNOG" id="ENOG502QRJE">
    <property type="taxonomic scope" value="Eukaryota"/>
</dbReference>
<dbReference type="HOGENOM" id="CLU_017366_3_0_1"/>
<dbReference type="PANTHER" id="PTHR35204:SF1">
    <property type="entry name" value="ENTEROTOXIN"/>
    <property type="match status" value="1"/>
</dbReference>
<dbReference type="KEGG" id="vpo:Kpol_1002p60"/>
<reference evidence="2 3" key="1">
    <citation type="journal article" date="2007" name="Proc. Natl. Acad. Sci. U.S.A.">
        <title>Independent sorting-out of thousands of duplicated gene pairs in two yeast species descended from a whole-genome duplication.</title>
        <authorList>
            <person name="Scannell D.R."/>
            <person name="Frank A.C."/>
            <person name="Conant G.C."/>
            <person name="Byrne K.P."/>
            <person name="Woolfit M."/>
            <person name="Wolfe K.H."/>
        </authorList>
    </citation>
    <scope>NUCLEOTIDE SEQUENCE [LARGE SCALE GENOMIC DNA]</scope>
    <source>
        <strain evidence="3">ATCC 22028 / DSM 70294 / BCRC 21397 / CBS 2163 / NBRC 10782 / NRRL Y-8283 / UCD 57-17</strain>
    </source>
</reference>
<gene>
    <name evidence="2" type="ORF">Kpol_1002p60</name>
</gene>
<keyword evidence="3" id="KW-1185">Reference proteome</keyword>
<dbReference type="OrthoDB" id="10261782at2759"/>
<evidence type="ECO:0000313" key="3">
    <source>
        <dbReference type="Proteomes" id="UP000000267"/>
    </source>
</evidence>
<dbReference type="InParanoid" id="A7TE91"/>
<dbReference type="OMA" id="WPMGTVE"/>
<dbReference type="GeneID" id="5547763"/>
<protein>
    <submittedName>
        <fullName evidence="2">Uncharacterized protein</fullName>
    </submittedName>
</protein>
<dbReference type="PhylomeDB" id="A7TE91"/>
<name>A7TE91_VANPO</name>
<dbReference type="Proteomes" id="UP000000267">
    <property type="component" value="Unassembled WGS sequence"/>
</dbReference>
<evidence type="ECO:0000313" key="2">
    <source>
        <dbReference type="EMBL" id="EDO19413.1"/>
    </source>
</evidence>
<dbReference type="InterPro" id="IPR038921">
    <property type="entry name" value="YOR389W-like"/>
</dbReference>
<evidence type="ECO:0000256" key="1">
    <source>
        <dbReference type="SAM" id="MobiDB-lite"/>
    </source>
</evidence>
<dbReference type="PANTHER" id="PTHR35204">
    <property type="entry name" value="YALI0A21131P"/>
    <property type="match status" value="1"/>
</dbReference>
<proteinExistence type="predicted"/>
<feature type="region of interest" description="Disordered" evidence="1">
    <location>
        <begin position="141"/>
        <end position="173"/>
    </location>
</feature>
<accession>A7TE91</accession>
<dbReference type="EMBL" id="DS480379">
    <property type="protein sequence ID" value="EDO19413.1"/>
    <property type="molecule type" value="Genomic_DNA"/>
</dbReference>
<organism evidence="3">
    <name type="scientific">Vanderwaltozyma polyspora (strain ATCC 22028 / DSM 70294 / BCRC 21397 / CBS 2163 / NBRC 10782 / NRRL Y-8283 / UCD 57-17)</name>
    <name type="common">Kluyveromyces polysporus</name>
    <dbReference type="NCBI Taxonomy" id="436907"/>
    <lineage>
        <taxon>Eukaryota</taxon>
        <taxon>Fungi</taxon>
        <taxon>Dikarya</taxon>
        <taxon>Ascomycota</taxon>
        <taxon>Saccharomycotina</taxon>
        <taxon>Saccharomycetes</taxon>
        <taxon>Saccharomycetales</taxon>
        <taxon>Saccharomycetaceae</taxon>
        <taxon>Vanderwaltozyma</taxon>
    </lineage>
</organism>
<dbReference type="RefSeq" id="XP_001647271.1">
    <property type="nucleotide sequence ID" value="XM_001647221.1"/>
</dbReference>